<organism evidence="8 9">
    <name type="scientific">Algibacter pectinivorans</name>
    <dbReference type="NCBI Taxonomy" id="870482"/>
    <lineage>
        <taxon>Bacteria</taxon>
        <taxon>Pseudomonadati</taxon>
        <taxon>Bacteroidota</taxon>
        <taxon>Flavobacteriia</taxon>
        <taxon>Flavobacteriales</taxon>
        <taxon>Flavobacteriaceae</taxon>
        <taxon>Algibacter</taxon>
    </lineage>
</organism>
<dbReference type="Gene3D" id="2.40.170.20">
    <property type="entry name" value="TonB-dependent receptor, beta-barrel domain"/>
    <property type="match status" value="1"/>
</dbReference>
<evidence type="ECO:0000256" key="2">
    <source>
        <dbReference type="ARBA" id="ARBA00022448"/>
    </source>
</evidence>
<keyword evidence="2" id="KW-0813">Transport</keyword>
<keyword evidence="9" id="KW-1185">Reference proteome</keyword>
<dbReference type="PANTHER" id="PTHR30069">
    <property type="entry name" value="TONB-DEPENDENT OUTER MEMBRANE RECEPTOR"/>
    <property type="match status" value="1"/>
</dbReference>
<comment type="subcellular location">
    <subcellularLocation>
        <location evidence="1">Cell outer membrane</location>
        <topology evidence="1">Multi-pass membrane protein</topology>
    </subcellularLocation>
</comment>
<proteinExistence type="predicted"/>
<name>A0A1I1Q6F9_9FLAO</name>
<keyword evidence="4" id="KW-0812">Transmembrane</keyword>
<evidence type="ECO:0000256" key="7">
    <source>
        <dbReference type="ARBA" id="ARBA00023237"/>
    </source>
</evidence>
<dbReference type="InterPro" id="IPR036942">
    <property type="entry name" value="Beta-barrel_TonB_sf"/>
</dbReference>
<dbReference type="AlphaFoldDB" id="A0A1I1Q6F9"/>
<evidence type="ECO:0000256" key="4">
    <source>
        <dbReference type="ARBA" id="ARBA00022692"/>
    </source>
</evidence>
<dbReference type="SUPFAM" id="SSF56935">
    <property type="entry name" value="Porins"/>
    <property type="match status" value="1"/>
</dbReference>
<accession>A0A1I1Q6F9</accession>
<dbReference type="GO" id="GO:0044718">
    <property type="term" value="P:siderophore transmembrane transport"/>
    <property type="evidence" value="ECO:0007669"/>
    <property type="project" value="TreeGrafter"/>
</dbReference>
<reference evidence="9" key="1">
    <citation type="submission" date="2016-10" db="EMBL/GenBank/DDBJ databases">
        <authorList>
            <person name="Varghese N."/>
            <person name="Submissions S."/>
        </authorList>
    </citation>
    <scope>NUCLEOTIDE SEQUENCE [LARGE SCALE GENOMIC DNA]</scope>
    <source>
        <strain evidence="9">DSM 25730</strain>
    </source>
</reference>
<keyword evidence="6" id="KW-0472">Membrane</keyword>
<dbReference type="GO" id="GO:0009279">
    <property type="term" value="C:cell outer membrane"/>
    <property type="evidence" value="ECO:0007669"/>
    <property type="project" value="UniProtKB-SubCell"/>
</dbReference>
<evidence type="ECO:0000313" key="9">
    <source>
        <dbReference type="Proteomes" id="UP000199439"/>
    </source>
</evidence>
<evidence type="ECO:0000256" key="1">
    <source>
        <dbReference type="ARBA" id="ARBA00004571"/>
    </source>
</evidence>
<evidence type="ECO:0000256" key="5">
    <source>
        <dbReference type="ARBA" id="ARBA00022729"/>
    </source>
</evidence>
<evidence type="ECO:0000313" key="8">
    <source>
        <dbReference type="EMBL" id="SFD17701.1"/>
    </source>
</evidence>
<gene>
    <name evidence="8" type="ORF">SAMN04487987_105239</name>
</gene>
<evidence type="ECO:0000256" key="3">
    <source>
        <dbReference type="ARBA" id="ARBA00022452"/>
    </source>
</evidence>
<protein>
    <recommendedName>
        <fullName evidence="10">TonB dependent receptor</fullName>
    </recommendedName>
</protein>
<dbReference type="InterPro" id="IPR039426">
    <property type="entry name" value="TonB-dep_rcpt-like"/>
</dbReference>
<keyword evidence="7" id="KW-0998">Cell outer membrane</keyword>
<dbReference type="PANTHER" id="PTHR30069:SF29">
    <property type="entry name" value="HEMOGLOBIN AND HEMOGLOBIN-HAPTOGLOBIN-BINDING PROTEIN 1-RELATED"/>
    <property type="match status" value="1"/>
</dbReference>
<sequence>MLCLNYLSMSSIVKQKKSIRMRKQIKYILTVVLFLSITFGFAQRTQNDTINTGVIDVVKPYVPTISDAFKVKEVPSLDDETTQTKKDIKYNIFSFPVASTFTPAKGKAAVVEKRAPTKLYDNYATLGVGSYTTILGEVYLNQALSRNENIGGYVSHHSSATGIEDVEFDNNFSDSKININYSSQLRDLSWKAEAGFQHQLYNWYGVPESHVAQAKSDNLDGSHSFFNAHFGGDVTFENTYINSGSVFFRRFSDNQGSGENRFTAKAKVDVPIRDIEISTDFKIDYLGGAFDTNFDGTNAIDYGNFQVGLTPTYQLKQDDLTVNIGVSLNYLNDKAFGDNNLYFYPNVSATYRVVNDVVIAYAGVKGDLIINSYYGFANQNPFVSPTLAIAPTDQLYNAYIGLKGKLSSNMSYNVSGRYVSDRNRALYRNNDITATNQEYTYGNSFGVVYDNIDTFGVAGEINVDVNRNFKLGLKAEYFSYTTDNQDEAWNLPDIKSSLFIDYQIDENWFAGANLYYIGERKDQYLVNDGITNSTPLTVTLDSFFDANAHVGYHINEQLSVFAKANNMANNAYQKWQNFPVQSIQFLAGATYKFDF</sequence>
<dbReference type="EMBL" id="FOMI01000005">
    <property type="protein sequence ID" value="SFD17701.1"/>
    <property type="molecule type" value="Genomic_DNA"/>
</dbReference>
<keyword evidence="3" id="KW-1134">Transmembrane beta strand</keyword>
<keyword evidence="5" id="KW-0732">Signal</keyword>
<dbReference type="GO" id="GO:0015344">
    <property type="term" value="F:siderophore uptake transmembrane transporter activity"/>
    <property type="evidence" value="ECO:0007669"/>
    <property type="project" value="TreeGrafter"/>
</dbReference>
<evidence type="ECO:0008006" key="10">
    <source>
        <dbReference type="Google" id="ProtNLM"/>
    </source>
</evidence>
<dbReference type="STRING" id="870482.SAMN04487987_105239"/>
<dbReference type="Proteomes" id="UP000199439">
    <property type="component" value="Unassembled WGS sequence"/>
</dbReference>
<evidence type="ECO:0000256" key="6">
    <source>
        <dbReference type="ARBA" id="ARBA00023136"/>
    </source>
</evidence>